<evidence type="ECO:0000313" key="5">
    <source>
        <dbReference type="Proteomes" id="UP000306145"/>
    </source>
</evidence>
<protein>
    <submittedName>
        <fullName evidence="4">DUF4232 domain-containing protein</fullName>
    </submittedName>
</protein>
<dbReference type="EMBL" id="VDFY01000193">
    <property type="protein sequence ID" value="TNH25935.1"/>
    <property type="molecule type" value="Genomic_DNA"/>
</dbReference>
<comment type="caution">
    <text evidence="4">The sequence shown here is derived from an EMBL/GenBank/DDBJ whole genome shotgun (WGS) entry which is preliminary data.</text>
</comment>
<dbReference type="OrthoDB" id="3827416at2"/>
<accession>A0A5C4QNY2</accession>
<organism evidence="4 5">
    <name type="scientific">Micromonospora orduensis</name>
    <dbReference type="NCBI Taxonomy" id="1420891"/>
    <lineage>
        <taxon>Bacteria</taxon>
        <taxon>Bacillati</taxon>
        <taxon>Actinomycetota</taxon>
        <taxon>Actinomycetes</taxon>
        <taxon>Micromonosporales</taxon>
        <taxon>Micromonosporaceae</taxon>
        <taxon>Micromonospora</taxon>
    </lineage>
</organism>
<gene>
    <name evidence="4" type="ORF">FHG89_22335</name>
</gene>
<dbReference type="InterPro" id="IPR025326">
    <property type="entry name" value="DUF4232"/>
</dbReference>
<feature type="domain" description="DUF4232" evidence="3">
    <location>
        <begin position="67"/>
        <end position="203"/>
    </location>
</feature>
<feature type="signal peptide" evidence="2">
    <location>
        <begin position="1"/>
        <end position="32"/>
    </location>
</feature>
<proteinExistence type="predicted"/>
<dbReference type="PROSITE" id="PS51257">
    <property type="entry name" value="PROKAR_LIPOPROTEIN"/>
    <property type="match status" value="1"/>
</dbReference>
<sequence length="208" mass="22172">MGKDQRMIFRGLAGRWRIGVAAALVLALGACAPGDHRGQGGDPTGPPKFTTAPSPTPSAYVSPPFWCPESGVRIRTRGSDAAMGLRALGLELVNCGDRPYRLNGYPVLWVLNEERKPIILRVVNGARDITPGFDQPPQQLTLEKGERAVATVLWRNLVTDSTVRATDGAYLLVAPVAGQPSEDVDPDGPIDVGNTGRIGVSAWKKAPL</sequence>
<dbReference type="AlphaFoldDB" id="A0A5C4QNY2"/>
<keyword evidence="5" id="KW-1185">Reference proteome</keyword>
<evidence type="ECO:0000256" key="2">
    <source>
        <dbReference type="SAM" id="SignalP"/>
    </source>
</evidence>
<dbReference type="Pfam" id="PF14016">
    <property type="entry name" value="DUF4232"/>
    <property type="match status" value="1"/>
</dbReference>
<evidence type="ECO:0000256" key="1">
    <source>
        <dbReference type="SAM" id="MobiDB-lite"/>
    </source>
</evidence>
<feature type="region of interest" description="Disordered" evidence="1">
    <location>
        <begin position="36"/>
        <end position="60"/>
    </location>
</feature>
<name>A0A5C4QNY2_9ACTN</name>
<keyword evidence="2" id="KW-0732">Signal</keyword>
<dbReference type="Proteomes" id="UP000306145">
    <property type="component" value="Unassembled WGS sequence"/>
</dbReference>
<feature type="chain" id="PRO_5038839288" evidence="2">
    <location>
        <begin position="33"/>
        <end position="208"/>
    </location>
</feature>
<evidence type="ECO:0000313" key="4">
    <source>
        <dbReference type="EMBL" id="TNH25935.1"/>
    </source>
</evidence>
<reference evidence="4 5" key="1">
    <citation type="submission" date="2019-06" db="EMBL/GenBank/DDBJ databases">
        <title>Micromonospora ordensis sp. nov., isolated from deep marine sediment.</title>
        <authorList>
            <person name="Veyisoglu A."/>
            <person name="Carro L."/>
            <person name="Klenk H.-P."/>
            <person name="Sahin N."/>
        </authorList>
    </citation>
    <scope>NUCLEOTIDE SEQUENCE [LARGE SCALE GENOMIC DNA]</scope>
    <source>
        <strain evidence="4 5">S2509</strain>
    </source>
</reference>
<evidence type="ECO:0000259" key="3">
    <source>
        <dbReference type="Pfam" id="PF14016"/>
    </source>
</evidence>